<reference evidence="1" key="1">
    <citation type="journal article" date="2015" name="Nature">
        <title>Complex archaea that bridge the gap between prokaryotes and eukaryotes.</title>
        <authorList>
            <person name="Spang A."/>
            <person name="Saw J.H."/>
            <person name="Jorgensen S.L."/>
            <person name="Zaremba-Niedzwiedzka K."/>
            <person name="Martijn J."/>
            <person name="Lind A.E."/>
            <person name="van Eijk R."/>
            <person name="Schleper C."/>
            <person name="Guy L."/>
            <person name="Ettema T.J."/>
        </authorList>
    </citation>
    <scope>NUCLEOTIDE SEQUENCE</scope>
</reference>
<comment type="caution">
    <text evidence="1">The sequence shown here is derived from an EMBL/GenBank/DDBJ whole genome shotgun (WGS) entry which is preliminary data.</text>
</comment>
<proteinExistence type="predicted"/>
<accession>A0A0F8X286</accession>
<gene>
    <name evidence="1" type="ORF">LCGC14_2996490</name>
</gene>
<protein>
    <recommendedName>
        <fullName evidence="2">Transposase IS4-like domain-containing protein</fullName>
    </recommendedName>
</protein>
<organism evidence="1">
    <name type="scientific">marine sediment metagenome</name>
    <dbReference type="NCBI Taxonomy" id="412755"/>
    <lineage>
        <taxon>unclassified sequences</taxon>
        <taxon>metagenomes</taxon>
        <taxon>ecological metagenomes</taxon>
    </lineage>
</organism>
<feature type="non-terminal residue" evidence="1">
    <location>
        <position position="1"/>
    </location>
</feature>
<dbReference type="AlphaFoldDB" id="A0A0F8X286"/>
<dbReference type="EMBL" id="LAZR01061616">
    <property type="protein sequence ID" value="KKK63217.1"/>
    <property type="molecule type" value="Genomic_DNA"/>
</dbReference>
<evidence type="ECO:0000313" key="1">
    <source>
        <dbReference type="EMBL" id="KKK63217.1"/>
    </source>
</evidence>
<evidence type="ECO:0008006" key="2">
    <source>
        <dbReference type="Google" id="ProtNLM"/>
    </source>
</evidence>
<dbReference type="SUPFAM" id="SSF53098">
    <property type="entry name" value="Ribonuclease H-like"/>
    <property type="match status" value="1"/>
</dbReference>
<sequence>VRMLQKHGLKYILVAKPGDHEFLFEQLEGDDAVYHEAKTEDGYFHQFRFLNSVSINKSNIDVRVNLLEYRQTDPKGKETNFSWITNMPLSSANALKISKAGRARWKIENETFNTLKNFGYNLEHNYGHGKQYLATVLCMLMILAFLIDQIQGACCLVFQSCKAEVGTFRNLWRTMRTLFEYVRFTDWVEFFSVINRKRVLDTS</sequence>
<dbReference type="InterPro" id="IPR012337">
    <property type="entry name" value="RNaseH-like_sf"/>
</dbReference>
<name>A0A0F8X286_9ZZZZ</name>